<sequence>MFQPTNTRRLSIGTLNVNRLCRDEQLVGLQEELQGINIDVLALTELRWKGEGALDLNDSGFRFYHAGPEDGQDVSGTGFFVSSRVQPFVESFRRVSPRISVLDLKYGRQLLRLFAVYAPPTSSTRSVRSSEDNDAEEEDEEEEYEGCLETIRRELRTVRMPGWERGSGGAGRDAIVQLRVYPVLLGDFNAKIGR</sequence>
<dbReference type="InterPro" id="IPR036691">
    <property type="entry name" value="Endo/exonu/phosph_ase_sf"/>
</dbReference>
<dbReference type="AlphaFoldDB" id="A0A1I7YZI0"/>
<keyword evidence="3" id="KW-1185">Reference proteome</keyword>
<evidence type="ECO:0000313" key="4">
    <source>
        <dbReference type="WBParaSite" id="L893_g21087.t1"/>
    </source>
</evidence>
<proteinExistence type="predicted"/>
<dbReference type="Gene3D" id="3.60.10.10">
    <property type="entry name" value="Endonuclease/exonuclease/phosphatase"/>
    <property type="match status" value="1"/>
</dbReference>
<name>A0A1I7YZI0_9BILA</name>
<feature type="domain" description="Endonuclease/exonuclease/phosphatase" evidence="2">
    <location>
        <begin position="13"/>
        <end position="190"/>
    </location>
</feature>
<feature type="region of interest" description="Disordered" evidence="1">
    <location>
        <begin position="122"/>
        <end position="145"/>
    </location>
</feature>
<dbReference type="WBParaSite" id="L893_g21087.t1">
    <property type="protein sequence ID" value="L893_g21087.t1"/>
    <property type="gene ID" value="L893_g21087"/>
</dbReference>
<dbReference type="Proteomes" id="UP000095287">
    <property type="component" value="Unplaced"/>
</dbReference>
<dbReference type="SUPFAM" id="SSF56219">
    <property type="entry name" value="DNase I-like"/>
    <property type="match status" value="1"/>
</dbReference>
<dbReference type="InterPro" id="IPR005135">
    <property type="entry name" value="Endo/exonuclease/phosphatase"/>
</dbReference>
<evidence type="ECO:0000313" key="3">
    <source>
        <dbReference type="Proteomes" id="UP000095287"/>
    </source>
</evidence>
<feature type="compositionally biased region" description="Acidic residues" evidence="1">
    <location>
        <begin position="132"/>
        <end position="145"/>
    </location>
</feature>
<dbReference type="Pfam" id="PF03372">
    <property type="entry name" value="Exo_endo_phos"/>
    <property type="match status" value="1"/>
</dbReference>
<protein>
    <submittedName>
        <fullName evidence="4">Endo/exonuclease/phosphatase domain-containing protein</fullName>
    </submittedName>
</protein>
<organism evidence="3 4">
    <name type="scientific">Steinernema glaseri</name>
    <dbReference type="NCBI Taxonomy" id="37863"/>
    <lineage>
        <taxon>Eukaryota</taxon>
        <taxon>Metazoa</taxon>
        <taxon>Ecdysozoa</taxon>
        <taxon>Nematoda</taxon>
        <taxon>Chromadorea</taxon>
        <taxon>Rhabditida</taxon>
        <taxon>Tylenchina</taxon>
        <taxon>Panagrolaimomorpha</taxon>
        <taxon>Strongyloidoidea</taxon>
        <taxon>Steinernematidae</taxon>
        <taxon>Steinernema</taxon>
    </lineage>
</organism>
<dbReference type="GO" id="GO:0003824">
    <property type="term" value="F:catalytic activity"/>
    <property type="evidence" value="ECO:0007669"/>
    <property type="project" value="InterPro"/>
</dbReference>
<evidence type="ECO:0000256" key="1">
    <source>
        <dbReference type="SAM" id="MobiDB-lite"/>
    </source>
</evidence>
<evidence type="ECO:0000259" key="2">
    <source>
        <dbReference type="Pfam" id="PF03372"/>
    </source>
</evidence>
<accession>A0A1I7YZI0</accession>
<reference evidence="4" key="1">
    <citation type="submission" date="2016-11" db="UniProtKB">
        <authorList>
            <consortium name="WormBaseParasite"/>
        </authorList>
    </citation>
    <scope>IDENTIFICATION</scope>
</reference>